<dbReference type="HOGENOM" id="CLU_136025_4_0_7"/>
<sequence length="67" mass="6989">MPIYEYVCKQCGREFEELVFNAEEPVVCPKCGSTETEKLMSACATKVDGGGPNLDALHGSSCGSGGG</sequence>
<evidence type="ECO:0000313" key="3">
    <source>
        <dbReference type="Proteomes" id="UP000007845"/>
    </source>
</evidence>
<dbReference type="KEGG" id="ddn:DND132_1675"/>
<dbReference type="STRING" id="641491.DND132_1675"/>
<protein>
    <submittedName>
        <fullName evidence="2">Regulatory protein, FmdB family</fullName>
    </submittedName>
</protein>
<evidence type="ECO:0000313" key="2">
    <source>
        <dbReference type="EMBL" id="EGB14881.1"/>
    </source>
</evidence>
<dbReference type="Proteomes" id="UP000007845">
    <property type="component" value="Chromosome"/>
</dbReference>
<accession>F0JFF7</accession>
<dbReference type="eggNOG" id="COG2331">
    <property type="taxonomic scope" value="Bacteria"/>
</dbReference>
<dbReference type="NCBIfam" id="TIGR02605">
    <property type="entry name" value="CxxC_CxxC_SSSS"/>
    <property type="match status" value="1"/>
</dbReference>
<keyword evidence="3" id="KW-1185">Reference proteome</keyword>
<dbReference type="OrthoDB" id="9813321at2"/>
<reference evidence="2 3" key="1">
    <citation type="journal article" date="2011" name="J. Bacteriol.">
        <title>Genome sequence of the mercury-methylating strain Desulfovibrio desulfuricans ND132.</title>
        <authorList>
            <person name="Brown S.D."/>
            <person name="Gilmour C.C."/>
            <person name="Kucken A.M."/>
            <person name="Wall J.D."/>
            <person name="Elias D.A."/>
            <person name="Brandt C.C."/>
            <person name="Podar M."/>
            <person name="Chertkov O."/>
            <person name="Held B."/>
            <person name="Bruce D.C."/>
            <person name="Detter J.C."/>
            <person name="Tapia R."/>
            <person name="Han C.S."/>
            <person name="Goodwin L.A."/>
            <person name="Cheng J.F."/>
            <person name="Pitluck S."/>
            <person name="Woyke T."/>
            <person name="Mikhailova N."/>
            <person name="Ivanova N.N."/>
            <person name="Han J."/>
            <person name="Lucas S."/>
            <person name="Lapidus A.L."/>
            <person name="Land M.L."/>
            <person name="Hauser L.J."/>
            <person name="Palumbo A.V."/>
        </authorList>
    </citation>
    <scope>NUCLEOTIDE SEQUENCE [LARGE SCALE GENOMIC DNA]</scope>
    <source>
        <strain evidence="2 3">ND132</strain>
    </source>
</reference>
<evidence type="ECO:0000259" key="1">
    <source>
        <dbReference type="SMART" id="SM00834"/>
    </source>
</evidence>
<name>F0JFF7_9BACT</name>
<dbReference type="Gene3D" id="2.20.28.30">
    <property type="entry name" value="RNA polymerase ii, chain L"/>
    <property type="match status" value="1"/>
</dbReference>
<dbReference type="RefSeq" id="WP_014322309.1">
    <property type="nucleotide sequence ID" value="NC_016803.1"/>
</dbReference>
<dbReference type="Pfam" id="PF09723">
    <property type="entry name" value="Zn_ribbon_8"/>
    <property type="match status" value="1"/>
</dbReference>
<dbReference type="AlphaFoldDB" id="F0JFF7"/>
<dbReference type="EMBL" id="CP003220">
    <property type="protein sequence ID" value="EGB14881.1"/>
    <property type="molecule type" value="Genomic_DNA"/>
</dbReference>
<dbReference type="InterPro" id="IPR013429">
    <property type="entry name" value="Regulatory_FmdB_Zinc_ribbon"/>
</dbReference>
<organism evidence="2 3">
    <name type="scientific">Pseudodesulfovibrio mercurii</name>
    <dbReference type="NCBI Taxonomy" id="641491"/>
    <lineage>
        <taxon>Bacteria</taxon>
        <taxon>Pseudomonadati</taxon>
        <taxon>Thermodesulfobacteriota</taxon>
        <taxon>Desulfovibrionia</taxon>
        <taxon>Desulfovibrionales</taxon>
        <taxon>Desulfovibrionaceae</taxon>
    </lineage>
</organism>
<proteinExistence type="predicted"/>
<gene>
    <name evidence="2" type="ORF">DND132_1675</name>
</gene>
<feature type="domain" description="Putative regulatory protein FmdB zinc ribbon" evidence="1">
    <location>
        <begin position="1"/>
        <end position="41"/>
    </location>
</feature>
<dbReference type="SMART" id="SM00834">
    <property type="entry name" value="CxxC_CXXC_SSSS"/>
    <property type="match status" value="1"/>
</dbReference>